<protein>
    <recommendedName>
        <fullName evidence="4">Glycosyltransferase RgtA/B/C/D-like domain-containing protein</fullName>
    </recommendedName>
</protein>
<sequence>MTQKLFADKRLWALGVVLIGLVMPLRLALIQNTFIDEVTQLLGITLSPPDLFAWLLGTMENPFEAAPDRQPPLSYLVMQLFAALGFGETGLRFLGIGFSAAAAGFVFRAADETYGTRPALLVTFLMMTGAAMPASMTIIRPYPLFLLASAAAIYFAMRIFRGEERGRDCVWMIASCLAATYAHFFGMVLFGALTVGLAAMLLLTRQKVTATAVKLAVGWLLILPVLLFVLASFGVSKTEGVAPGFFELIVGTIVQVVDLLVFVLIGGGTIMSLPAVVLCLLGLTGLGAAFLRSAFDLVRENLRLSWPTDSVAAGTLGLALAVISGMGAIVLAHMLTVTVSFNALAGTYNLWLVPAVFVLLGLGLTGVWARVGLIGAGIMAAGRLLFILSFLADPTWLLNSPTSEVQRLLEDDPDALIAVGEEELGWTYYPFNLELPSSHRYFMIEGYEGEGSGRTYSHQEGYGPDATLPSADRVLFVEPRRLGMAQLARARRGAGIDCARSFKEAEAWAAENGYQVEAKAQHVGFLSACLTKTSKAGN</sequence>
<dbReference type="Proteomes" id="UP000536835">
    <property type="component" value="Unassembled WGS sequence"/>
</dbReference>
<name>A0A7Y3W3Z5_9PROT</name>
<keyword evidence="1" id="KW-0472">Membrane</keyword>
<dbReference type="AlphaFoldDB" id="A0A7Y3W3Z5"/>
<feature type="transmembrane region" description="Helical" evidence="1">
    <location>
        <begin position="348"/>
        <end position="368"/>
    </location>
</feature>
<feature type="transmembrane region" description="Helical" evidence="1">
    <location>
        <begin position="181"/>
        <end position="203"/>
    </location>
</feature>
<proteinExistence type="predicted"/>
<feature type="transmembrane region" description="Helical" evidence="1">
    <location>
        <begin position="311"/>
        <end position="336"/>
    </location>
</feature>
<evidence type="ECO:0008006" key="4">
    <source>
        <dbReference type="Google" id="ProtNLM"/>
    </source>
</evidence>
<evidence type="ECO:0000313" key="3">
    <source>
        <dbReference type="Proteomes" id="UP000536835"/>
    </source>
</evidence>
<feature type="transmembrane region" description="Helical" evidence="1">
    <location>
        <begin position="271"/>
        <end position="291"/>
    </location>
</feature>
<comment type="caution">
    <text evidence="2">The sequence shown here is derived from an EMBL/GenBank/DDBJ whole genome shotgun (WGS) entry which is preliminary data.</text>
</comment>
<feature type="transmembrane region" description="Helical" evidence="1">
    <location>
        <begin position="12"/>
        <end position="29"/>
    </location>
</feature>
<feature type="transmembrane region" description="Helical" evidence="1">
    <location>
        <begin position="245"/>
        <end position="265"/>
    </location>
</feature>
<keyword evidence="1" id="KW-1133">Transmembrane helix</keyword>
<organism evidence="2 3">
    <name type="scientific">Parvularcula mediterranea</name>
    <dbReference type="NCBI Taxonomy" id="2732508"/>
    <lineage>
        <taxon>Bacteria</taxon>
        <taxon>Pseudomonadati</taxon>
        <taxon>Pseudomonadota</taxon>
        <taxon>Alphaproteobacteria</taxon>
        <taxon>Parvularculales</taxon>
        <taxon>Parvularculaceae</taxon>
        <taxon>Parvularcula</taxon>
    </lineage>
</organism>
<feature type="transmembrane region" description="Helical" evidence="1">
    <location>
        <begin position="79"/>
        <end position="107"/>
    </location>
</feature>
<keyword evidence="1" id="KW-0812">Transmembrane</keyword>
<gene>
    <name evidence="2" type="ORF">HK107_01325</name>
</gene>
<feature type="transmembrane region" description="Helical" evidence="1">
    <location>
        <begin position="119"/>
        <end position="136"/>
    </location>
</feature>
<evidence type="ECO:0000256" key="1">
    <source>
        <dbReference type="SAM" id="Phobius"/>
    </source>
</evidence>
<evidence type="ECO:0000313" key="2">
    <source>
        <dbReference type="EMBL" id="NNU14963.1"/>
    </source>
</evidence>
<dbReference type="RefSeq" id="WP_173196048.1">
    <property type="nucleotide sequence ID" value="NZ_JABFCX010000002.1"/>
</dbReference>
<keyword evidence="3" id="KW-1185">Reference proteome</keyword>
<reference evidence="2 3" key="1">
    <citation type="submission" date="2020-05" db="EMBL/GenBank/DDBJ databases">
        <title>Parvularcula mediterraneae sp. nov., isolated from polypropylene straw from shallow seawater of the seashore of Laganas in Zakynthos island, Greece.</title>
        <authorList>
            <person name="Szabo I."/>
            <person name="Al-Omari J."/>
            <person name="Rado J."/>
            <person name="Szerdahelyi G.S."/>
        </authorList>
    </citation>
    <scope>NUCLEOTIDE SEQUENCE [LARGE SCALE GENOMIC DNA]</scope>
    <source>
        <strain evidence="2 3">ZS-1/3</strain>
    </source>
</reference>
<dbReference type="EMBL" id="JABFCX010000002">
    <property type="protein sequence ID" value="NNU14963.1"/>
    <property type="molecule type" value="Genomic_DNA"/>
</dbReference>
<accession>A0A7Y3W3Z5</accession>
<feature type="transmembrane region" description="Helical" evidence="1">
    <location>
        <begin position="215"/>
        <end position="233"/>
    </location>
</feature>